<evidence type="ECO:0000313" key="4">
    <source>
        <dbReference type="EMBL" id="KAF2275395.1"/>
    </source>
</evidence>
<dbReference type="GeneID" id="54551759"/>
<sequence>MKTALLVIDMQEHFREMGMPIMKNISTLSDHFTTHYLPQHFTQHGHPPSDFESPITNQLVKKWGIEGSIHRGSPAWHLLPSIRALYDNASSSHTHPSVIPKNTYDAFLGITGPELSTSNAASSSSSPPAPPSLESRLRTAAVERVIVCGVLTDCCCDTTARSAFNRGFETWLVEDACASVDQRQHEAALRGYGFGYGDVVSTEEVVRRLGREVGC</sequence>
<evidence type="ECO:0000256" key="2">
    <source>
        <dbReference type="ARBA" id="ARBA00022801"/>
    </source>
</evidence>
<dbReference type="InterPro" id="IPR036380">
    <property type="entry name" value="Isochorismatase-like_sf"/>
</dbReference>
<proteinExistence type="inferred from homology"/>
<dbReference type="CDD" id="cd00431">
    <property type="entry name" value="cysteine_hydrolases"/>
    <property type="match status" value="1"/>
</dbReference>
<dbReference type="Proteomes" id="UP000800097">
    <property type="component" value="Unassembled WGS sequence"/>
</dbReference>
<dbReference type="RefSeq" id="XP_033652934.1">
    <property type="nucleotide sequence ID" value="XM_033798584.1"/>
</dbReference>
<gene>
    <name evidence="4" type="ORF">EI97DRAFT_434241</name>
</gene>
<comment type="similarity">
    <text evidence="1">Belongs to the isochorismatase family.</text>
</comment>
<dbReference type="AlphaFoldDB" id="A0A6A6JGK1"/>
<name>A0A6A6JGK1_WESOR</name>
<keyword evidence="5" id="KW-1185">Reference proteome</keyword>
<dbReference type="Gene3D" id="3.40.50.850">
    <property type="entry name" value="Isochorismatase-like"/>
    <property type="match status" value="1"/>
</dbReference>
<dbReference type="EMBL" id="ML986497">
    <property type="protein sequence ID" value="KAF2275395.1"/>
    <property type="molecule type" value="Genomic_DNA"/>
</dbReference>
<keyword evidence="2 4" id="KW-0378">Hydrolase</keyword>
<dbReference type="InterPro" id="IPR000868">
    <property type="entry name" value="Isochorismatase-like_dom"/>
</dbReference>
<protein>
    <submittedName>
        <fullName evidence="4">Isochorismatase hydrolase</fullName>
    </submittedName>
</protein>
<evidence type="ECO:0000256" key="1">
    <source>
        <dbReference type="ARBA" id="ARBA00006336"/>
    </source>
</evidence>
<dbReference type="InterPro" id="IPR050272">
    <property type="entry name" value="Isochorismatase-like_hydrls"/>
</dbReference>
<reference evidence="4" key="1">
    <citation type="journal article" date="2020" name="Stud. Mycol.">
        <title>101 Dothideomycetes genomes: a test case for predicting lifestyles and emergence of pathogens.</title>
        <authorList>
            <person name="Haridas S."/>
            <person name="Albert R."/>
            <person name="Binder M."/>
            <person name="Bloem J."/>
            <person name="Labutti K."/>
            <person name="Salamov A."/>
            <person name="Andreopoulos B."/>
            <person name="Baker S."/>
            <person name="Barry K."/>
            <person name="Bills G."/>
            <person name="Bluhm B."/>
            <person name="Cannon C."/>
            <person name="Castanera R."/>
            <person name="Culley D."/>
            <person name="Daum C."/>
            <person name="Ezra D."/>
            <person name="Gonzalez J."/>
            <person name="Henrissat B."/>
            <person name="Kuo A."/>
            <person name="Liang C."/>
            <person name="Lipzen A."/>
            <person name="Lutzoni F."/>
            <person name="Magnuson J."/>
            <person name="Mondo S."/>
            <person name="Nolan M."/>
            <person name="Ohm R."/>
            <person name="Pangilinan J."/>
            <person name="Park H.-J."/>
            <person name="Ramirez L."/>
            <person name="Alfaro M."/>
            <person name="Sun H."/>
            <person name="Tritt A."/>
            <person name="Yoshinaga Y."/>
            <person name="Zwiers L.-H."/>
            <person name="Turgeon B."/>
            <person name="Goodwin S."/>
            <person name="Spatafora J."/>
            <person name="Crous P."/>
            <person name="Grigoriev I."/>
        </authorList>
    </citation>
    <scope>NUCLEOTIDE SEQUENCE</scope>
    <source>
        <strain evidence="4">CBS 379.55</strain>
    </source>
</reference>
<organism evidence="4 5">
    <name type="scientific">Westerdykella ornata</name>
    <dbReference type="NCBI Taxonomy" id="318751"/>
    <lineage>
        <taxon>Eukaryota</taxon>
        <taxon>Fungi</taxon>
        <taxon>Dikarya</taxon>
        <taxon>Ascomycota</taxon>
        <taxon>Pezizomycotina</taxon>
        <taxon>Dothideomycetes</taxon>
        <taxon>Pleosporomycetidae</taxon>
        <taxon>Pleosporales</taxon>
        <taxon>Sporormiaceae</taxon>
        <taxon>Westerdykella</taxon>
    </lineage>
</organism>
<dbReference type="SUPFAM" id="SSF52499">
    <property type="entry name" value="Isochorismatase-like hydrolases"/>
    <property type="match status" value="1"/>
</dbReference>
<accession>A0A6A6JGK1</accession>
<dbReference type="Pfam" id="PF00857">
    <property type="entry name" value="Isochorismatase"/>
    <property type="match status" value="1"/>
</dbReference>
<dbReference type="PANTHER" id="PTHR43540:SF6">
    <property type="entry name" value="ISOCHORISMATASE-LIKE DOMAIN-CONTAINING PROTEIN"/>
    <property type="match status" value="1"/>
</dbReference>
<evidence type="ECO:0000313" key="5">
    <source>
        <dbReference type="Proteomes" id="UP000800097"/>
    </source>
</evidence>
<evidence type="ECO:0000259" key="3">
    <source>
        <dbReference type="Pfam" id="PF00857"/>
    </source>
</evidence>
<feature type="domain" description="Isochorismatase-like" evidence="3">
    <location>
        <begin position="3"/>
        <end position="203"/>
    </location>
</feature>
<dbReference type="GO" id="GO:0016787">
    <property type="term" value="F:hydrolase activity"/>
    <property type="evidence" value="ECO:0007669"/>
    <property type="project" value="UniProtKB-KW"/>
</dbReference>
<dbReference type="OrthoDB" id="167809at2759"/>
<dbReference type="PANTHER" id="PTHR43540">
    <property type="entry name" value="PEROXYUREIDOACRYLATE/UREIDOACRYLATE AMIDOHYDROLASE-RELATED"/>
    <property type="match status" value="1"/>
</dbReference>